<dbReference type="AlphaFoldDB" id="B8FL72"/>
<feature type="transmembrane region" description="Helical" evidence="1">
    <location>
        <begin position="30"/>
        <end position="55"/>
    </location>
</feature>
<dbReference type="RefSeq" id="WP_015947767.1">
    <property type="nucleotide sequence ID" value="NC_011768.1"/>
</dbReference>
<keyword evidence="1" id="KW-0472">Membrane</keyword>
<evidence type="ECO:0000256" key="1">
    <source>
        <dbReference type="SAM" id="Phobius"/>
    </source>
</evidence>
<organism evidence="2 3">
    <name type="scientific">Desulfatibacillum aliphaticivorans</name>
    <dbReference type="NCBI Taxonomy" id="218208"/>
    <lineage>
        <taxon>Bacteria</taxon>
        <taxon>Pseudomonadati</taxon>
        <taxon>Thermodesulfobacteriota</taxon>
        <taxon>Desulfobacteria</taxon>
        <taxon>Desulfobacterales</taxon>
        <taxon>Desulfatibacillaceae</taxon>
        <taxon>Desulfatibacillum</taxon>
    </lineage>
</organism>
<dbReference type="Proteomes" id="UP000000739">
    <property type="component" value="Chromosome"/>
</dbReference>
<sequence length="520" mass="61051">MKLLAYLLPIIVAFFLAAYTMIFKDNEDYAMGLIYVAASLAIFPLLYFLVINYILEPIRVYLSSRGMKIHFKGQDSFKYAQETYILARDGGGQLIASHIFQLRVKAEEDFAYNTLITKENGKKLIYKRVLIFSNKKEEHEWVKQMFELKTLGIDVRLYLWKKIDLIFNKSLIGILPRFNFLLYKSPNGKIVRVLIGFEKVRSRSNFFTKRLNVAFSFSNNYVYSALFNYFDNIAVHPDVYEVDSYEVYKENINLFPYSESEQFIIKELTDFAYTNNDVVHLGAFGKTASLLKNMTRFNNRANHVSDIDLLFIVRENKNRIKKDIIDLLINENIEIIWGDDESYFYNIRPDNKILVDIEIFELNSNFYKAHSLLGYSIFSNYLNIFTENSKTVDDCIFIPKNPISKKERSKRFLDNRKSITEFINVLSNTNEKQVDLRRSLSINIKNLCWVLTGYRSHDVEIDLSFLVNQKILSSDDYSLIIQILDIDSEDLKLNYFTYKEKTLELLTKFQNIALELNKTI</sequence>
<reference evidence="2 3" key="1">
    <citation type="journal article" date="2012" name="Environ. Microbiol.">
        <title>The genome sequence of Desulfatibacillum alkenivorans AK-01: a blueprint for anaerobic alkane oxidation.</title>
        <authorList>
            <person name="Callaghan A.V."/>
            <person name="Morris B.E."/>
            <person name="Pereira I.A."/>
            <person name="McInerney M.J."/>
            <person name="Austin R.N."/>
            <person name="Groves J.T."/>
            <person name="Kukor J.J."/>
            <person name="Suflita J.M."/>
            <person name="Young L.Y."/>
            <person name="Zylstra G.J."/>
            <person name="Wawrik B."/>
        </authorList>
    </citation>
    <scope>NUCLEOTIDE SEQUENCE [LARGE SCALE GENOMIC DNA]</scope>
    <source>
        <strain evidence="2 3">AK-01</strain>
    </source>
</reference>
<accession>B8FL72</accession>
<evidence type="ECO:0000313" key="3">
    <source>
        <dbReference type="Proteomes" id="UP000000739"/>
    </source>
</evidence>
<dbReference type="HOGENOM" id="CLU_523492_0_0_7"/>
<gene>
    <name evidence="2" type="ordered locus">Dalk_3017</name>
</gene>
<evidence type="ECO:0000313" key="2">
    <source>
        <dbReference type="EMBL" id="ACL04707.1"/>
    </source>
</evidence>
<protein>
    <submittedName>
        <fullName evidence="2">Uncharacterized protein</fullName>
    </submittedName>
</protein>
<keyword evidence="1" id="KW-1133">Transmembrane helix</keyword>
<dbReference type="EMBL" id="CP001322">
    <property type="protein sequence ID" value="ACL04707.1"/>
    <property type="molecule type" value="Genomic_DNA"/>
</dbReference>
<proteinExistence type="predicted"/>
<keyword evidence="1" id="KW-0812">Transmembrane</keyword>
<dbReference type="KEGG" id="dal:Dalk_3017"/>
<keyword evidence="3" id="KW-1185">Reference proteome</keyword>
<name>B8FL72_DESAL</name>